<organism evidence="2 3">
    <name type="scientific">Saccharothrix mutabilis subsp. mutabilis</name>
    <dbReference type="NCBI Taxonomy" id="66855"/>
    <lineage>
        <taxon>Bacteria</taxon>
        <taxon>Bacillati</taxon>
        <taxon>Actinomycetota</taxon>
        <taxon>Actinomycetes</taxon>
        <taxon>Pseudonocardiales</taxon>
        <taxon>Pseudonocardiaceae</taxon>
        <taxon>Saccharothrix</taxon>
    </lineage>
</organism>
<reference evidence="3" key="1">
    <citation type="journal article" date="2019" name="Int. J. Syst. Evol. Microbiol.">
        <title>The Global Catalogue of Microorganisms (GCM) 10K type strain sequencing project: providing services to taxonomists for standard genome sequencing and annotation.</title>
        <authorList>
            <consortium name="The Broad Institute Genomics Platform"/>
            <consortium name="The Broad Institute Genome Sequencing Center for Infectious Disease"/>
            <person name="Wu L."/>
            <person name="Ma J."/>
        </authorList>
    </citation>
    <scope>NUCLEOTIDE SEQUENCE [LARGE SCALE GENOMIC DNA]</scope>
    <source>
        <strain evidence="3">JCM 3380</strain>
    </source>
</reference>
<dbReference type="Gene3D" id="3.20.20.80">
    <property type="entry name" value="Glycosidases"/>
    <property type="match status" value="1"/>
</dbReference>
<evidence type="ECO:0000256" key="1">
    <source>
        <dbReference type="SAM" id="MobiDB-lite"/>
    </source>
</evidence>
<accession>A0ABP3DNX8</accession>
<proteinExistence type="predicted"/>
<evidence type="ECO:0000313" key="2">
    <source>
        <dbReference type="EMBL" id="GAA0234508.1"/>
    </source>
</evidence>
<gene>
    <name evidence="2" type="ORF">GCM10010492_36780</name>
</gene>
<dbReference type="InterPro" id="IPR017853">
    <property type="entry name" value="GH"/>
</dbReference>
<feature type="compositionally biased region" description="Low complexity" evidence="1">
    <location>
        <begin position="51"/>
        <end position="64"/>
    </location>
</feature>
<protein>
    <submittedName>
        <fullName evidence="2">Uncharacterized protein</fullName>
    </submittedName>
</protein>
<feature type="region of interest" description="Disordered" evidence="1">
    <location>
        <begin position="41"/>
        <end position="77"/>
    </location>
</feature>
<dbReference type="RefSeq" id="WP_343935063.1">
    <property type="nucleotide sequence ID" value="NZ_BAAABU010000007.1"/>
</dbReference>
<evidence type="ECO:0000313" key="3">
    <source>
        <dbReference type="Proteomes" id="UP001500416"/>
    </source>
</evidence>
<name>A0ABP3DNX8_9PSEU</name>
<dbReference type="EMBL" id="BAAABU010000007">
    <property type="protein sequence ID" value="GAA0234508.1"/>
    <property type="molecule type" value="Genomic_DNA"/>
</dbReference>
<dbReference type="Proteomes" id="UP001500416">
    <property type="component" value="Unassembled WGS sequence"/>
</dbReference>
<dbReference type="SUPFAM" id="SSF51445">
    <property type="entry name" value="(Trans)glycosidases"/>
    <property type="match status" value="1"/>
</dbReference>
<sequence>MYLAAPDNVPTIVNQFKGDLDLGRYFVNTTRIIIDIVPNHCSDRHPRRRSTASAATGSGSTRATPPNDWKSRFGGPA</sequence>
<comment type="caution">
    <text evidence="2">The sequence shown here is derived from an EMBL/GenBank/DDBJ whole genome shotgun (WGS) entry which is preliminary data.</text>
</comment>
<keyword evidence="3" id="KW-1185">Reference proteome</keyword>